<dbReference type="PANTHER" id="PTHR35845:SF1">
    <property type="entry name" value="SPERMATOGENESIS-ASSOCIATED SERINE-RICH PROTEIN 1"/>
    <property type="match status" value="1"/>
</dbReference>
<sequence length="310" mass="35472">MIPLSLPHTRQSHFIISGMDFISLQDTVPLFGRGCLASRFPWSPVFIVNSINRLLALNGIFCLQQQVANSSSTSPISHGTGRPNVSKVGNMPPVQDPGIKPFEKEKYREETQCTDANAEPTLRLEEWFYNPVEEHHNGSYLPPIHYSLAEHPNCDLFWKPSARWLPSPRYPDAPFPHIKDCKFPENIRLLRSYPRSNEDVQEEWSFYPNLGLPFTYHTGKRCTFHGRHFSNRASENTQALSTCLGRKRKVADTRNGIPEANPGDKPFHIPEYSPNFHRFGSTRPVVNFKSSYKVKADTFIPLLKLPQTPW</sequence>
<dbReference type="Pfam" id="PF15160">
    <property type="entry name" value="SASRP1"/>
    <property type="match status" value="1"/>
</dbReference>
<proteinExistence type="predicted"/>
<reference evidence="2" key="2">
    <citation type="submission" date="2025-09" db="UniProtKB">
        <authorList>
            <consortium name="Ensembl"/>
        </authorList>
    </citation>
    <scope>IDENTIFICATION</scope>
</reference>
<dbReference type="PANTHER" id="PTHR35845">
    <property type="entry name" value="SPERMATOGENESIS-ASSOCIATED SERINE-RICH PROTEIN 1"/>
    <property type="match status" value="1"/>
</dbReference>
<dbReference type="Proteomes" id="UP000694569">
    <property type="component" value="Unplaced"/>
</dbReference>
<name>A0A8C5MPF9_9ANUR</name>
<organism evidence="2 3">
    <name type="scientific">Leptobrachium leishanense</name>
    <name type="common">Leishan spiny toad</name>
    <dbReference type="NCBI Taxonomy" id="445787"/>
    <lineage>
        <taxon>Eukaryota</taxon>
        <taxon>Metazoa</taxon>
        <taxon>Chordata</taxon>
        <taxon>Craniata</taxon>
        <taxon>Vertebrata</taxon>
        <taxon>Euteleostomi</taxon>
        <taxon>Amphibia</taxon>
        <taxon>Batrachia</taxon>
        <taxon>Anura</taxon>
        <taxon>Pelobatoidea</taxon>
        <taxon>Megophryidae</taxon>
        <taxon>Leptobrachium</taxon>
    </lineage>
</organism>
<evidence type="ECO:0000313" key="3">
    <source>
        <dbReference type="Proteomes" id="UP000694569"/>
    </source>
</evidence>
<feature type="region of interest" description="Disordered" evidence="1">
    <location>
        <begin position="72"/>
        <end position="97"/>
    </location>
</feature>
<evidence type="ECO:0000313" key="2">
    <source>
        <dbReference type="Ensembl" id="ENSLLEP00000015118.1"/>
    </source>
</evidence>
<accession>A0A8C5MPF9</accession>
<dbReference type="AlphaFoldDB" id="A0A8C5MPF9"/>
<dbReference type="GeneTree" id="ENSGT00940000171827"/>
<keyword evidence="3" id="KW-1185">Reference proteome</keyword>
<reference evidence="2" key="1">
    <citation type="submission" date="2025-08" db="UniProtKB">
        <authorList>
            <consortium name="Ensembl"/>
        </authorList>
    </citation>
    <scope>IDENTIFICATION</scope>
</reference>
<dbReference type="InterPro" id="IPR029165">
    <property type="entry name" value="SASRP1"/>
</dbReference>
<dbReference type="OrthoDB" id="186791at2759"/>
<protein>
    <submittedName>
        <fullName evidence="2">Uncharacterized protein</fullName>
    </submittedName>
</protein>
<dbReference type="Ensembl" id="ENSLLET00000015700.1">
    <property type="protein sequence ID" value="ENSLLEP00000015118.1"/>
    <property type="gene ID" value="ENSLLEG00000009625.1"/>
</dbReference>
<evidence type="ECO:0000256" key="1">
    <source>
        <dbReference type="SAM" id="MobiDB-lite"/>
    </source>
</evidence>